<reference evidence="6" key="1">
    <citation type="submission" date="2018-10" db="EMBL/GenBank/DDBJ databases">
        <title>Hidden diversity of soil giant viruses.</title>
        <authorList>
            <person name="Schulz F."/>
            <person name="Alteio L."/>
            <person name="Goudeau D."/>
            <person name="Ryan E.M."/>
            <person name="Malmstrom R.R."/>
            <person name="Blanchard J."/>
            <person name="Woyke T."/>
        </authorList>
    </citation>
    <scope>NUCLEOTIDE SEQUENCE</scope>
    <source>
        <strain evidence="6">BAV1</strain>
    </source>
</reference>
<dbReference type="InterPro" id="IPR056443">
    <property type="entry name" value="AEP_C962R"/>
</dbReference>
<evidence type="ECO:0000256" key="4">
    <source>
        <dbReference type="SAM" id="MobiDB-lite"/>
    </source>
</evidence>
<proteinExistence type="predicted"/>
<evidence type="ECO:0000313" key="6">
    <source>
        <dbReference type="EMBL" id="AYV76838.1"/>
    </source>
</evidence>
<dbReference type="InterPro" id="IPR014818">
    <property type="entry name" value="Phage/plasmid_primase_P4_C"/>
</dbReference>
<dbReference type="GO" id="GO:0005524">
    <property type="term" value="F:ATP binding"/>
    <property type="evidence" value="ECO:0007669"/>
    <property type="project" value="UniProtKB-KW"/>
</dbReference>
<feature type="region of interest" description="Disordered" evidence="4">
    <location>
        <begin position="133"/>
        <end position="155"/>
    </location>
</feature>
<dbReference type="GO" id="GO:0016817">
    <property type="term" value="F:hydrolase activity, acting on acid anhydrides"/>
    <property type="evidence" value="ECO:0007669"/>
    <property type="project" value="InterPro"/>
</dbReference>
<keyword evidence="1" id="KW-0547">Nucleotide-binding</keyword>
<sequence>MYCNILKNIKHMIYVLLLKNRKWYIGYTNRRNGERFDEHFIGKGAKWTMEYKPIQLVECMEGTEEDEHNLTLWYMKQYGWENVRGGNYCCVNMKYAPIELGPHLPDPIKPNGKKIIINGTDYPFINSNSIILQDNEQDEEVDDEEGKKEEKEEQKSITEIDFDSFMKSHITNNEYTHVSFAGIKWLIPDNELDLFYTLYSDEVVNYKRNMSITEKQQDKYGPIIINFTFKYSRSLKSRLTESAISNIIKNITKIVKESFSKTEEFTCIVTKREKMYQDQKSKKCIDEIHIMFPYIVTSYDYQYALREKYINLNMEEDIKEILFEISAGIDYLYAIYDKSVIKGNNWFMYMSTKPNTKPSIIYDIYNSKLQLKDINGMKLVDIVKLLSLRNKTGQSIKSDTYADFIMDYYNGLTFEDEKYSSEVSLNKLKSINYTNEAFIFKLLNILSNQRNDNFSEWIKIGFILHNASINNKDQINYFNVWKDWSQKSLAYIENCCEYYWRKMKNKDNGLELGLLLYYAEMDNKVEYDKIIKENNQAVPNKEYKFNDIITIFANGHRSIAKFFVENHKDEIVFTSSNIYAWNNHTRLWEQCGAPSIKIKISDYIGILFEKYIQQATVKNLYRKIQMLSNLLAKYTDVRFIECIYKYCQPLLENNKFEKIIDSDRHTLNFKNGIYNLRLGIFREREKNDFISKCLEIDYAEKVNVPIKTEILKILKQIANDDPQLLEFNLSYLGYCLTGETALQKFLIVVGYGAQNGKSTMAKMFTKALPIYSAKPDKRTFNLDYTNAHKQFSLIKKPVRFVFMEELNQKKLDTERLKDFVDGDKIGGNEILYGTAENIDIHSKLYFASNKDPVFDTDEGMKRRGLLVTLTNKFYKTNKYNKNKDKKGVYLEDKTIDDKFMTEPYAMAFISILIPYAKKYYEGKFIVPNDIEDDFENLCDENDTMKSFIETHYEITGSDADRIHKDDFVKTYNFYNGTKHTWAILMSDAKRHLTYDRCKRANNLQGALMGIKRKIVKPANK</sequence>
<dbReference type="InterPro" id="IPR014819">
    <property type="entry name" value="PriCT_2"/>
</dbReference>
<dbReference type="Pfam" id="PF08706">
    <property type="entry name" value="D5_N"/>
    <property type="match status" value="1"/>
</dbReference>
<protein>
    <submittedName>
        <fullName evidence="6">DNA primase</fullName>
    </submittedName>
</protein>
<name>A0A3G4ZPL3_9VIRU</name>
<feature type="compositionally biased region" description="Basic and acidic residues" evidence="4">
    <location>
        <begin position="145"/>
        <end position="155"/>
    </location>
</feature>
<accession>A0A3G4ZPL3</accession>
<dbReference type="PROSITE" id="PS51206">
    <property type="entry name" value="SF3_HELICASE_1"/>
    <property type="match status" value="1"/>
</dbReference>
<dbReference type="EMBL" id="MK071998">
    <property type="protein sequence ID" value="AYV76838.1"/>
    <property type="molecule type" value="Genomic_DNA"/>
</dbReference>
<keyword evidence="3" id="KW-0067">ATP-binding</keyword>
<dbReference type="InterPro" id="IPR035901">
    <property type="entry name" value="GIY-YIG_endonuc_sf"/>
</dbReference>
<dbReference type="InterPro" id="IPR014015">
    <property type="entry name" value="Helicase_SF3_DNA-vir"/>
</dbReference>
<dbReference type="Pfam" id="PF08707">
    <property type="entry name" value="PriCT_2"/>
    <property type="match status" value="1"/>
</dbReference>
<dbReference type="Gene3D" id="3.40.1440.10">
    <property type="entry name" value="GIY-YIG endonuclease"/>
    <property type="match status" value="1"/>
</dbReference>
<feature type="domain" description="SF3 helicase" evidence="5">
    <location>
        <begin position="723"/>
        <end position="882"/>
    </location>
</feature>
<dbReference type="Pfam" id="PF23162">
    <property type="entry name" value="AEP_C962R"/>
    <property type="match status" value="1"/>
</dbReference>
<evidence type="ECO:0000259" key="5">
    <source>
        <dbReference type="PROSITE" id="PS51206"/>
    </source>
</evidence>
<keyword evidence="2" id="KW-0378">Hydrolase</keyword>
<evidence type="ECO:0000256" key="2">
    <source>
        <dbReference type="ARBA" id="ARBA00022801"/>
    </source>
</evidence>
<organism evidence="6">
    <name type="scientific">Barrevirus sp</name>
    <dbReference type="NCBI Taxonomy" id="2487763"/>
    <lineage>
        <taxon>Viruses</taxon>
        <taxon>Varidnaviria</taxon>
        <taxon>Bamfordvirae</taxon>
        <taxon>Nucleocytoviricota</taxon>
        <taxon>Megaviricetes</taxon>
        <taxon>Imitervirales</taxon>
        <taxon>Mimiviridae</taxon>
        <taxon>Klosneuvirinae</taxon>
    </lineage>
</organism>
<dbReference type="PANTHER" id="PTHR35372:SF2">
    <property type="entry name" value="SF3 HELICASE DOMAIN-CONTAINING PROTEIN"/>
    <property type="match status" value="1"/>
</dbReference>
<gene>
    <name evidence="6" type="ORF">Barrevirus1_60</name>
</gene>
<feature type="compositionally biased region" description="Acidic residues" evidence="4">
    <location>
        <begin position="135"/>
        <end position="144"/>
    </location>
</feature>
<dbReference type="PANTHER" id="PTHR35372">
    <property type="entry name" value="ATP BINDING PROTEIN-RELATED"/>
    <property type="match status" value="1"/>
</dbReference>
<evidence type="ECO:0000256" key="3">
    <source>
        <dbReference type="ARBA" id="ARBA00022840"/>
    </source>
</evidence>
<evidence type="ECO:0000256" key="1">
    <source>
        <dbReference type="ARBA" id="ARBA00022741"/>
    </source>
</evidence>
<dbReference type="InterPro" id="IPR051620">
    <property type="entry name" value="ORF904-like_C"/>
</dbReference>